<evidence type="ECO:0000313" key="2">
    <source>
        <dbReference type="EMBL" id="PHK02465.1"/>
    </source>
</evidence>
<keyword evidence="1" id="KW-1133">Transmembrane helix</keyword>
<dbReference type="AlphaFoldDB" id="A0A9Q5ZAY9"/>
<dbReference type="EMBL" id="LAHD01000053">
    <property type="protein sequence ID" value="PHK02465.1"/>
    <property type="molecule type" value="Genomic_DNA"/>
</dbReference>
<organism evidence="2 3">
    <name type="scientific">Nostoc linckia z8</name>
    <dbReference type="NCBI Taxonomy" id="1628746"/>
    <lineage>
        <taxon>Bacteria</taxon>
        <taxon>Bacillati</taxon>
        <taxon>Cyanobacteriota</taxon>
        <taxon>Cyanophyceae</taxon>
        <taxon>Nostocales</taxon>
        <taxon>Nostocaceae</taxon>
        <taxon>Nostoc</taxon>
    </lineage>
</organism>
<feature type="transmembrane region" description="Helical" evidence="1">
    <location>
        <begin position="73"/>
        <end position="98"/>
    </location>
</feature>
<name>A0A9Q5ZAY9_NOSLI</name>
<comment type="caution">
    <text evidence="2">The sequence shown here is derived from an EMBL/GenBank/DDBJ whole genome shotgun (WGS) entry which is preliminary data.</text>
</comment>
<evidence type="ECO:0000256" key="1">
    <source>
        <dbReference type="SAM" id="Phobius"/>
    </source>
</evidence>
<protein>
    <submittedName>
        <fullName evidence="2">Uncharacterized protein</fullName>
    </submittedName>
</protein>
<dbReference type="Proteomes" id="UP000222310">
    <property type="component" value="Unassembled WGS sequence"/>
</dbReference>
<sequence>MVSHTHDRENHHLSRNSFTKLRTRSLSLATAIITGAVYSICILFIALAPKAAMAFFSYILHADLSNIARTVTWGSFIAGLLFWSIGTALYAALIARLYNSFAAR</sequence>
<dbReference type="Pfam" id="PF18926">
    <property type="entry name" value="DUF5676"/>
    <property type="match status" value="1"/>
</dbReference>
<feature type="transmembrane region" description="Helical" evidence="1">
    <location>
        <begin position="25"/>
        <end position="48"/>
    </location>
</feature>
<accession>A0A9Q5ZAY9</accession>
<gene>
    <name evidence="2" type="ORF">VF08_18730</name>
</gene>
<dbReference type="GeneID" id="57092558"/>
<evidence type="ECO:0000313" key="3">
    <source>
        <dbReference type="Proteomes" id="UP000222310"/>
    </source>
</evidence>
<dbReference type="InterPro" id="IPR044020">
    <property type="entry name" value="DUF5676"/>
</dbReference>
<reference evidence="2 3" key="1">
    <citation type="submission" date="2015-02" db="EMBL/GenBank/DDBJ databases">
        <title>Nostoc linckia genome annotation.</title>
        <authorList>
            <person name="Zhou Z."/>
        </authorList>
    </citation>
    <scope>NUCLEOTIDE SEQUENCE [LARGE SCALE GENOMIC DNA]</scope>
    <source>
        <strain evidence="3">z8</strain>
    </source>
</reference>
<keyword evidence="1" id="KW-0472">Membrane</keyword>
<keyword evidence="1" id="KW-0812">Transmembrane</keyword>
<dbReference type="RefSeq" id="WP_099068816.1">
    <property type="nucleotide sequence ID" value="NZ_LAHD01000053.1"/>
</dbReference>
<proteinExistence type="predicted"/>